<dbReference type="EMBL" id="JH823219">
    <property type="protein sequence ID" value="EKC34735.1"/>
    <property type="molecule type" value="Genomic_DNA"/>
</dbReference>
<accession>K1R0T9</accession>
<name>K1R0T9_MAGGI</name>
<dbReference type="InParanoid" id="K1R0T9"/>
<dbReference type="AlphaFoldDB" id="K1R0T9"/>
<organism evidence="1">
    <name type="scientific">Magallana gigas</name>
    <name type="common">Pacific oyster</name>
    <name type="synonym">Crassostrea gigas</name>
    <dbReference type="NCBI Taxonomy" id="29159"/>
    <lineage>
        <taxon>Eukaryota</taxon>
        <taxon>Metazoa</taxon>
        <taxon>Spiralia</taxon>
        <taxon>Lophotrochozoa</taxon>
        <taxon>Mollusca</taxon>
        <taxon>Bivalvia</taxon>
        <taxon>Autobranchia</taxon>
        <taxon>Pteriomorphia</taxon>
        <taxon>Ostreida</taxon>
        <taxon>Ostreoidea</taxon>
        <taxon>Ostreidae</taxon>
        <taxon>Magallana</taxon>
    </lineage>
</organism>
<protein>
    <submittedName>
        <fullName evidence="1">Uncharacterized protein</fullName>
    </submittedName>
</protein>
<proteinExistence type="predicted"/>
<reference evidence="1" key="1">
    <citation type="journal article" date="2012" name="Nature">
        <title>The oyster genome reveals stress adaptation and complexity of shell formation.</title>
        <authorList>
            <person name="Zhang G."/>
            <person name="Fang X."/>
            <person name="Guo X."/>
            <person name="Li L."/>
            <person name="Luo R."/>
            <person name="Xu F."/>
            <person name="Yang P."/>
            <person name="Zhang L."/>
            <person name="Wang X."/>
            <person name="Qi H."/>
            <person name="Xiong Z."/>
            <person name="Que H."/>
            <person name="Xie Y."/>
            <person name="Holland P.W."/>
            <person name="Paps J."/>
            <person name="Zhu Y."/>
            <person name="Wu F."/>
            <person name="Chen Y."/>
            <person name="Wang J."/>
            <person name="Peng C."/>
            <person name="Meng J."/>
            <person name="Yang L."/>
            <person name="Liu J."/>
            <person name="Wen B."/>
            <person name="Zhang N."/>
            <person name="Huang Z."/>
            <person name="Zhu Q."/>
            <person name="Feng Y."/>
            <person name="Mount A."/>
            <person name="Hedgecock D."/>
            <person name="Xu Z."/>
            <person name="Liu Y."/>
            <person name="Domazet-Loso T."/>
            <person name="Du Y."/>
            <person name="Sun X."/>
            <person name="Zhang S."/>
            <person name="Liu B."/>
            <person name="Cheng P."/>
            <person name="Jiang X."/>
            <person name="Li J."/>
            <person name="Fan D."/>
            <person name="Wang W."/>
            <person name="Fu W."/>
            <person name="Wang T."/>
            <person name="Wang B."/>
            <person name="Zhang J."/>
            <person name="Peng Z."/>
            <person name="Li Y."/>
            <person name="Li N."/>
            <person name="Wang J."/>
            <person name="Chen M."/>
            <person name="He Y."/>
            <person name="Tan F."/>
            <person name="Song X."/>
            <person name="Zheng Q."/>
            <person name="Huang R."/>
            <person name="Yang H."/>
            <person name="Du X."/>
            <person name="Chen L."/>
            <person name="Yang M."/>
            <person name="Gaffney P.M."/>
            <person name="Wang S."/>
            <person name="Luo L."/>
            <person name="She Z."/>
            <person name="Ming Y."/>
            <person name="Huang W."/>
            <person name="Zhang S."/>
            <person name="Huang B."/>
            <person name="Zhang Y."/>
            <person name="Qu T."/>
            <person name="Ni P."/>
            <person name="Miao G."/>
            <person name="Wang J."/>
            <person name="Wang Q."/>
            <person name="Steinberg C.E."/>
            <person name="Wang H."/>
            <person name="Li N."/>
            <person name="Qian L."/>
            <person name="Zhang G."/>
            <person name="Li Y."/>
            <person name="Yang H."/>
            <person name="Liu X."/>
            <person name="Wang J."/>
            <person name="Yin Y."/>
            <person name="Wang J."/>
        </authorList>
    </citation>
    <scope>NUCLEOTIDE SEQUENCE [LARGE SCALE GENOMIC DNA]</scope>
    <source>
        <strain evidence="1">05x7-T-G4-1.051#20</strain>
    </source>
</reference>
<sequence length="91" mass="10370">MAVLSSRTVIAFMSIIAVVLSITPDSYYFECEQYPGDQWDQIDQTNRECMREDVDGVDTLFCHHWECEVPECPEEEQVTWGDGCKACPGIT</sequence>
<gene>
    <name evidence="1" type="ORF">CGI_10021717</name>
</gene>
<evidence type="ECO:0000313" key="1">
    <source>
        <dbReference type="EMBL" id="EKC34735.1"/>
    </source>
</evidence>
<dbReference type="HOGENOM" id="CLU_172054_0_0_1"/>